<sequence>MYIPRLGTADLHIHTSASDGVAHVHELLNFITHHRPMLDVIAITDHDTLDASLWAYEGRHQYPFDIVPGVEVSSRGGHVLALWVTTPIPRDMSLPETVAAIHEAGGVAILAHPFHVEIDVSRHNARRHWQHPSVLLDCGLDAIESYNAGVVTPGSNWLAGYFARKIGLTVTGSSDAHTLGAVGTGVTRFTGHTSVHLRAAFAEQRTRAEGRTWPIIEYVNYLRHATQRKAQTSMASTT</sequence>
<dbReference type="Pfam" id="PF13263">
    <property type="entry name" value="PHP_C"/>
    <property type="match status" value="1"/>
</dbReference>
<dbReference type="PANTHER" id="PTHR42924:SF3">
    <property type="entry name" value="POLYMERASE_HISTIDINOL PHOSPHATASE N-TERMINAL DOMAIN-CONTAINING PROTEIN"/>
    <property type="match status" value="1"/>
</dbReference>
<dbReference type="SUPFAM" id="SSF89550">
    <property type="entry name" value="PHP domain-like"/>
    <property type="match status" value="1"/>
</dbReference>
<dbReference type="GO" id="GO:0004534">
    <property type="term" value="F:5'-3' RNA exonuclease activity"/>
    <property type="evidence" value="ECO:0007669"/>
    <property type="project" value="TreeGrafter"/>
</dbReference>
<dbReference type="KEGG" id="pmet:G4Y79_19035"/>
<feature type="domain" description="Polymerase/histidinol phosphatase N-terminal" evidence="1">
    <location>
        <begin position="9"/>
        <end position="76"/>
    </location>
</feature>
<dbReference type="Gene3D" id="3.20.20.140">
    <property type="entry name" value="Metal-dependent hydrolases"/>
    <property type="match status" value="1"/>
</dbReference>
<dbReference type="GO" id="GO:0035312">
    <property type="term" value="F:5'-3' DNA exonuclease activity"/>
    <property type="evidence" value="ECO:0007669"/>
    <property type="project" value="TreeGrafter"/>
</dbReference>
<keyword evidence="3" id="KW-1185">Reference proteome</keyword>
<proteinExistence type="predicted"/>
<organism evidence="2 3">
    <name type="scientific">Phototrophicus methaneseepsis</name>
    <dbReference type="NCBI Taxonomy" id="2710758"/>
    <lineage>
        <taxon>Bacteria</taxon>
        <taxon>Bacillati</taxon>
        <taxon>Chloroflexota</taxon>
        <taxon>Candidatus Thermofontia</taxon>
        <taxon>Phototrophicales</taxon>
        <taxon>Phototrophicaceae</taxon>
        <taxon>Phototrophicus</taxon>
    </lineage>
</organism>
<dbReference type="PANTHER" id="PTHR42924">
    <property type="entry name" value="EXONUCLEASE"/>
    <property type="match status" value="1"/>
</dbReference>
<dbReference type="GO" id="GO:0016740">
    <property type="term" value="F:transferase activity"/>
    <property type="evidence" value="ECO:0007669"/>
    <property type="project" value="UniProtKB-KW"/>
</dbReference>
<dbReference type="EMBL" id="CP062983">
    <property type="protein sequence ID" value="QPC81764.1"/>
    <property type="molecule type" value="Genomic_DNA"/>
</dbReference>
<evidence type="ECO:0000259" key="1">
    <source>
        <dbReference type="SMART" id="SM00481"/>
    </source>
</evidence>
<dbReference type="InterPro" id="IPR003141">
    <property type="entry name" value="Pol/His_phosphatase_N"/>
</dbReference>
<dbReference type="SMART" id="SM00481">
    <property type="entry name" value="POLIIIAc"/>
    <property type="match status" value="1"/>
</dbReference>
<keyword evidence="2" id="KW-0808">Transferase</keyword>
<reference evidence="2 3" key="1">
    <citation type="submission" date="2020-02" db="EMBL/GenBank/DDBJ databases">
        <authorList>
            <person name="Zheng R.K."/>
            <person name="Sun C.M."/>
        </authorList>
    </citation>
    <scope>NUCLEOTIDE SEQUENCE [LARGE SCALE GENOMIC DNA]</scope>
    <source>
        <strain evidence="3">rifampicinis</strain>
    </source>
</reference>
<name>A0A7S8IDV8_9CHLR</name>
<evidence type="ECO:0000313" key="3">
    <source>
        <dbReference type="Proteomes" id="UP000594468"/>
    </source>
</evidence>
<evidence type="ECO:0000313" key="2">
    <source>
        <dbReference type="EMBL" id="QPC81764.1"/>
    </source>
</evidence>
<protein>
    <submittedName>
        <fullName evidence="2">Phosphotransferase</fullName>
    </submittedName>
</protein>
<dbReference type="RefSeq" id="WP_195169835.1">
    <property type="nucleotide sequence ID" value="NZ_CP062983.1"/>
</dbReference>
<dbReference type="InterPro" id="IPR016195">
    <property type="entry name" value="Pol/histidinol_Pase-like"/>
</dbReference>
<dbReference type="AlphaFoldDB" id="A0A7S8IDV8"/>
<accession>A0A7S8IDV8</accession>
<dbReference type="Proteomes" id="UP000594468">
    <property type="component" value="Chromosome"/>
</dbReference>
<gene>
    <name evidence="2" type="ORF">G4Y79_19035</name>
</gene>
<dbReference type="InterPro" id="IPR052018">
    <property type="entry name" value="PHP_domain"/>
</dbReference>